<dbReference type="PANTHER" id="PTHR30160">
    <property type="entry name" value="TETRAACYLDISACCHARIDE 4'-KINASE-RELATED"/>
    <property type="match status" value="1"/>
</dbReference>
<keyword evidence="1" id="KW-0328">Glycosyltransferase</keyword>
<dbReference type="Proteomes" id="UP000725649">
    <property type="component" value="Unassembled WGS sequence"/>
</dbReference>
<evidence type="ECO:0000256" key="2">
    <source>
        <dbReference type="ARBA" id="ARBA00022679"/>
    </source>
</evidence>
<name>A0A928DN62_9BACT</name>
<protein>
    <submittedName>
        <fullName evidence="3">Glycosyltransferase family 9 protein</fullName>
    </submittedName>
</protein>
<proteinExistence type="predicted"/>
<gene>
    <name evidence="3" type="ORF">E7027_01780</name>
</gene>
<keyword evidence="2" id="KW-0808">Transferase</keyword>
<sequence length="397" mass="44723">MNWNDPRVQLSLKDLREMLDARGRDSRLVRAAFRWSRTKKKFLERTKQWFYGLKSHEDKKGAPIRVLFWLVGGLGDAACAKRLVAAYREMLPMARFDIYSGLPGVAQALFGADLHTHILKDNKICWADYDLAAQVCLSIKFLHVNEERFSALAPSFLPVLERAQRAQKSLGSLLEDIFLTESILGRWLYANGGQRFDLLSYTGGTEISEEPNERIYVPADALKRWDLAAGTYVTFHDGTSEAQQVGNTRPTRAWPRERWREFLRLFKKDFPHIKLVQLGGSNSPVYPEADVNLVGKTNVTDLPALMSGAKLHIDTESGLVHLAQYLDVKSIVLFGPSSVPFFGYGKNRNIAAGPCGGCMWTTTDWMFKCPLGKKESSCMENVSAQTVLKEVAEELAR</sequence>
<dbReference type="SUPFAM" id="SSF53756">
    <property type="entry name" value="UDP-Glycosyltransferase/glycogen phosphorylase"/>
    <property type="match status" value="1"/>
</dbReference>
<dbReference type="AlphaFoldDB" id="A0A928DN62"/>
<dbReference type="GO" id="GO:0009244">
    <property type="term" value="P:lipopolysaccharide core region biosynthetic process"/>
    <property type="evidence" value="ECO:0007669"/>
    <property type="project" value="TreeGrafter"/>
</dbReference>
<reference evidence="3" key="1">
    <citation type="submission" date="2019-04" db="EMBL/GenBank/DDBJ databases">
        <title>Evolution of Biomass-Degrading Anaerobic Consortia Revealed by Metagenomics.</title>
        <authorList>
            <person name="Peng X."/>
        </authorList>
    </citation>
    <scope>NUCLEOTIDE SEQUENCE</scope>
    <source>
        <strain evidence="3">SIG66</strain>
    </source>
</reference>
<organism evidence="3 4">
    <name type="scientific">Candidatus Avelusimicrobium gallicola</name>
    <dbReference type="NCBI Taxonomy" id="2562704"/>
    <lineage>
        <taxon>Bacteria</taxon>
        <taxon>Pseudomonadati</taxon>
        <taxon>Elusimicrobiota</taxon>
        <taxon>Elusimicrobia</taxon>
        <taxon>Elusimicrobiales</taxon>
        <taxon>Elusimicrobiaceae</taxon>
        <taxon>Candidatus Avelusimicrobium</taxon>
    </lineage>
</organism>
<dbReference type="Gene3D" id="3.40.50.2000">
    <property type="entry name" value="Glycogen Phosphorylase B"/>
    <property type="match status" value="1"/>
</dbReference>
<evidence type="ECO:0000313" key="3">
    <source>
        <dbReference type="EMBL" id="MBE6420863.1"/>
    </source>
</evidence>
<dbReference type="GO" id="GO:0008713">
    <property type="term" value="F:ADP-heptose-lipopolysaccharide heptosyltransferase activity"/>
    <property type="evidence" value="ECO:0007669"/>
    <property type="project" value="TreeGrafter"/>
</dbReference>
<evidence type="ECO:0000256" key="1">
    <source>
        <dbReference type="ARBA" id="ARBA00022676"/>
    </source>
</evidence>
<dbReference type="EMBL" id="SUVG01000002">
    <property type="protein sequence ID" value="MBE6420863.1"/>
    <property type="molecule type" value="Genomic_DNA"/>
</dbReference>
<accession>A0A928DN62</accession>
<dbReference type="GO" id="GO:0005829">
    <property type="term" value="C:cytosol"/>
    <property type="evidence" value="ECO:0007669"/>
    <property type="project" value="TreeGrafter"/>
</dbReference>
<evidence type="ECO:0000313" key="4">
    <source>
        <dbReference type="Proteomes" id="UP000725649"/>
    </source>
</evidence>
<dbReference type="InterPro" id="IPR051199">
    <property type="entry name" value="LPS_LOS_Heptosyltrfase"/>
</dbReference>
<dbReference type="Pfam" id="PF01075">
    <property type="entry name" value="Glyco_transf_9"/>
    <property type="match status" value="1"/>
</dbReference>
<comment type="caution">
    <text evidence="3">The sequence shown here is derived from an EMBL/GenBank/DDBJ whole genome shotgun (WGS) entry which is preliminary data.</text>
</comment>
<dbReference type="InterPro" id="IPR002201">
    <property type="entry name" value="Glyco_trans_9"/>
</dbReference>